<keyword evidence="3" id="KW-1185">Reference proteome</keyword>
<protein>
    <recommendedName>
        <fullName evidence="1">Ig-like domain-containing protein</fullName>
    </recommendedName>
</protein>
<dbReference type="InterPro" id="IPR003597">
    <property type="entry name" value="Ig_C1-set"/>
</dbReference>
<evidence type="ECO:0000259" key="1">
    <source>
        <dbReference type="PROSITE" id="PS50835"/>
    </source>
</evidence>
<comment type="caution">
    <text evidence="2">The sequence shown here is derived from an EMBL/GenBank/DDBJ whole genome shotgun (WGS) entry which is preliminary data.</text>
</comment>
<dbReference type="SUPFAM" id="SSF48726">
    <property type="entry name" value="Immunoglobulin"/>
    <property type="match status" value="2"/>
</dbReference>
<dbReference type="InterPro" id="IPR036179">
    <property type="entry name" value="Ig-like_dom_sf"/>
</dbReference>
<dbReference type="Pfam" id="PF07679">
    <property type="entry name" value="I-set"/>
    <property type="match status" value="1"/>
</dbReference>
<evidence type="ECO:0000313" key="2">
    <source>
        <dbReference type="EMBL" id="KAI7804040.1"/>
    </source>
</evidence>
<dbReference type="InterPro" id="IPR013783">
    <property type="entry name" value="Ig-like_fold"/>
</dbReference>
<feature type="domain" description="Ig-like" evidence="1">
    <location>
        <begin position="135"/>
        <end position="201"/>
    </location>
</feature>
<dbReference type="Gene3D" id="2.60.40.10">
    <property type="entry name" value="Immunoglobulins"/>
    <property type="match status" value="2"/>
</dbReference>
<reference evidence="2" key="1">
    <citation type="submission" date="2021-02" db="EMBL/GenBank/DDBJ databases">
        <title>Comparative genomics reveals that relaxation of natural selection precedes convergent phenotypic evolution of cavefish.</title>
        <authorList>
            <person name="Peng Z."/>
        </authorList>
    </citation>
    <scope>NUCLEOTIDE SEQUENCE</scope>
    <source>
        <tissue evidence="2">Muscle</tissue>
    </source>
</reference>
<dbReference type="AlphaFoldDB" id="A0A9W7TRL8"/>
<gene>
    <name evidence="2" type="ORF">IRJ41_019952</name>
</gene>
<dbReference type="CDD" id="cd00096">
    <property type="entry name" value="Ig"/>
    <property type="match status" value="1"/>
</dbReference>
<dbReference type="InterPro" id="IPR007110">
    <property type="entry name" value="Ig-like_dom"/>
</dbReference>
<evidence type="ECO:0000313" key="3">
    <source>
        <dbReference type="Proteomes" id="UP001059041"/>
    </source>
</evidence>
<accession>A0A9W7TRL8</accession>
<dbReference type="PROSITE" id="PS50835">
    <property type="entry name" value="IG_LIKE"/>
    <property type="match status" value="2"/>
</dbReference>
<dbReference type="Proteomes" id="UP001059041">
    <property type="component" value="Linkage Group LG11"/>
</dbReference>
<organism evidence="2 3">
    <name type="scientific">Triplophysa rosa</name>
    <name type="common">Cave loach</name>
    <dbReference type="NCBI Taxonomy" id="992332"/>
    <lineage>
        <taxon>Eukaryota</taxon>
        <taxon>Metazoa</taxon>
        <taxon>Chordata</taxon>
        <taxon>Craniata</taxon>
        <taxon>Vertebrata</taxon>
        <taxon>Euteleostomi</taxon>
        <taxon>Actinopterygii</taxon>
        <taxon>Neopterygii</taxon>
        <taxon>Teleostei</taxon>
        <taxon>Ostariophysi</taxon>
        <taxon>Cypriniformes</taxon>
        <taxon>Nemacheilidae</taxon>
        <taxon>Triplophysa</taxon>
    </lineage>
</organism>
<dbReference type="EMBL" id="JAFHDT010000011">
    <property type="protein sequence ID" value="KAI7804040.1"/>
    <property type="molecule type" value="Genomic_DNA"/>
</dbReference>
<dbReference type="Pfam" id="PF07654">
    <property type="entry name" value="C1-set"/>
    <property type="match status" value="1"/>
</dbReference>
<proteinExistence type="predicted"/>
<sequence length="245" mass="27729">MDVWKKLKAMLVTAAYLIILLKSVNGAGFITLHAHGNQMINCKEKASLQCNISSSMLFNILDIKWGKRNESFECDPRSTIRTSPAFECNYTMGALTLTILHPKPADMGIYFCWIRTDAGHDFKELNVSIEGECTGESFPMAGPEKLQCTFTGVYPEGTIHWFHNDDNVTSYSNITSLPNTDGTFNITSVLQLPHNEHVYNCFLMLPINGQYIETRQLALRSRINRLHCSWTLLLSGLMLRIFLLL</sequence>
<dbReference type="OrthoDB" id="8434564at2759"/>
<feature type="domain" description="Ig-like" evidence="1">
    <location>
        <begin position="36"/>
        <end position="128"/>
    </location>
</feature>
<dbReference type="InterPro" id="IPR013098">
    <property type="entry name" value="Ig_I-set"/>
</dbReference>
<name>A0A9W7TRL8_TRIRA</name>